<organism evidence="1">
    <name type="scientific">marine sediment metagenome</name>
    <dbReference type="NCBI Taxonomy" id="412755"/>
    <lineage>
        <taxon>unclassified sequences</taxon>
        <taxon>metagenomes</taxon>
        <taxon>ecological metagenomes</taxon>
    </lineage>
</organism>
<name>A0A0F9UB32_9ZZZZ</name>
<reference evidence="1" key="1">
    <citation type="journal article" date="2015" name="Nature">
        <title>Complex archaea that bridge the gap between prokaryotes and eukaryotes.</title>
        <authorList>
            <person name="Spang A."/>
            <person name="Saw J.H."/>
            <person name="Jorgensen S.L."/>
            <person name="Zaremba-Niedzwiedzka K."/>
            <person name="Martijn J."/>
            <person name="Lind A.E."/>
            <person name="van Eijk R."/>
            <person name="Schleper C."/>
            <person name="Guy L."/>
            <person name="Ettema T.J."/>
        </authorList>
    </citation>
    <scope>NUCLEOTIDE SEQUENCE</scope>
</reference>
<sequence>MPRGENWKRRRSSLPKDVVGNVYGTLTVLHEVFPTIKNGRQVATICECGVEKIVYLGNCVSGVTKSCGANMHRQKHGYSPVGGKNPMYSLWCSIKERCGGKSRKYHAYYSARGIKMYEPWIDDAGAFIRWLEENLGPRPEEHSLDRINNDGNYEPGNLRWATHRQQTLNRRTTLNRDLPPGIYRQKATTKPLSHKGKKRVAGLEDQYRVVLSLGTFTSLEEAEKILEEAKTSLGTLVEW</sequence>
<accession>A0A0F9UB32</accession>
<proteinExistence type="predicted"/>
<protein>
    <submittedName>
        <fullName evidence="1">Uncharacterized protein</fullName>
    </submittedName>
</protein>
<comment type="caution">
    <text evidence="1">The sequence shown here is derived from an EMBL/GenBank/DDBJ whole genome shotgun (WGS) entry which is preliminary data.</text>
</comment>
<dbReference type="AlphaFoldDB" id="A0A0F9UB32"/>
<dbReference type="EMBL" id="LAZR01000125">
    <property type="protein sequence ID" value="KKN88829.1"/>
    <property type="molecule type" value="Genomic_DNA"/>
</dbReference>
<evidence type="ECO:0000313" key="1">
    <source>
        <dbReference type="EMBL" id="KKN88829.1"/>
    </source>
</evidence>
<gene>
    <name evidence="1" type="ORF">LCGC14_0244360</name>
</gene>